<keyword evidence="3" id="KW-1185">Reference proteome</keyword>
<keyword evidence="1" id="KW-0472">Membrane</keyword>
<dbReference type="RefSeq" id="WP_110043867.1">
    <property type="nucleotide sequence ID" value="NZ_CP054612.1"/>
</dbReference>
<gene>
    <name evidence="2" type="ORF">DFQ01_10629</name>
</gene>
<name>A0A2V2YX33_9BACL</name>
<dbReference type="OrthoDB" id="1805863at2"/>
<evidence type="ECO:0000256" key="1">
    <source>
        <dbReference type="SAM" id="Phobius"/>
    </source>
</evidence>
<keyword evidence="1" id="KW-1133">Transmembrane helix</keyword>
<proteinExistence type="predicted"/>
<reference evidence="2 3" key="1">
    <citation type="submission" date="2018-05" db="EMBL/GenBank/DDBJ databases">
        <title>Genomic Encyclopedia of Type Strains, Phase III (KMG-III): the genomes of soil and plant-associated and newly described type strains.</title>
        <authorList>
            <person name="Whitman W."/>
        </authorList>
    </citation>
    <scope>NUCLEOTIDE SEQUENCE [LARGE SCALE GENOMIC DNA]</scope>
    <source>
        <strain evidence="2 3">CECT 5696</strain>
    </source>
</reference>
<accession>A0A2V2YX33</accession>
<dbReference type="EMBL" id="QGTQ01000006">
    <property type="protein sequence ID" value="PWW04748.1"/>
    <property type="molecule type" value="Genomic_DNA"/>
</dbReference>
<sequence>MNKRWLIITVEWVAVFLLLFLIYRENIFTPGSRTPEQAHRLSESGFHYGPSTIVRKVTVPFDKNQVIFLGTYKEWFSADSVQKRRGGWVAGGGVAGIKIERDKGLSYSWEGSSMSNVDQRTFYKFYGYVSDERILTVELLMTDKETGQPAPMRESITADHMFLFLWEAEYGSSEWQSLRGLDKDGNVIYEQKFG</sequence>
<organism evidence="2 3">
    <name type="scientific">Paenibacillus cellulosilyticus</name>
    <dbReference type="NCBI Taxonomy" id="375489"/>
    <lineage>
        <taxon>Bacteria</taxon>
        <taxon>Bacillati</taxon>
        <taxon>Bacillota</taxon>
        <taxon>Bacilli</taxon>
        <taxon>Bacillales</taxon>
        <taxon>Paenibacillaceae</taxon>
        <taxon>Paenibacillus</taxon>
    </lineage>
</organism>
<protein>
    <submittedName>
        <fullName evidence="2">Uncharacterized protein</fullName>
    </submittedName>
</protein>
<comment type="caution">
    <text evidence="2">The sequence shown here is derived from an EMBL/GenBank/DDBJ whole genome shotgun (WGS) entry which is preliminary data.</text>
</comment>
<evidence type="ECO:0000313" key="2">
    <source>
        <dbReference type="EMBL" id="PWW04748.1"/>
    </source>
</evidence>
<dbReference type="AlphaFoldDB" id="A0A2V2YX33"/>
<dbReference type="Proteomes" id="UP000246635">
    <property type="component" value="Unassembled WGS sequence"/>
</dbReference>
<feature type="transmembrane region" description="Helical" evidence="1">
    <location>
        <begin position="6"/>
        <end position="23"/>
    </location>
</feature>
<evidence type="ECO:0000313" key="3">
    <source>
        <dbReference type="Proteomes" id="UP000246635"/>
    </source>
</evidence>
<keyword evidence="1" id="KW-0812">Transmembrane</keyword>